<gene>
    <name evidence="1" type="ORF">ENW66_07435</name>
</gene>
<dbReference type="PROSITE" id="PS51257">
    <property type="entry name" value="PROKAR_LIPOPROTEIN"/>
    <property type="match status" value="1"/>
</dbReference>
<name>A0A7C3RE29_ARCFL</name>
<dbReference type="EMBL" id="DTLB01000042">
    <property type="protein sequence ID" value="HFW32760.1"/>
    <property type="molecule type" value="Genomic_DNA"/>
</dbReference>
<proteinExistence type="predicted"/>
<dbReference type="AlphaFoldDB" id="A0A7C3RE29"/>
<comment type="caution">
    <text evidence="1">The sequence shown here is derived from an EMBL/GenBank/DDBJ whole genome shotgun (WGS) entry which is preliminary data.</text>
</comment>
<evidence type="ECO:0000313" key="1">
    <source>
        <dbReference type="EMBL" id="HFW32760.1"/>
    </source>
</evidence>
<evidence type="ECO:0008006" key="2">
    <source>
        <dbReference type="Google" id="ProtNLM"/>
    </source>
</evidence>
<accession>A0A7C3RE29</accession>
<sequence length="69" mass="7570">MKSRIAVAALLLASLILGCSGQMESKPQTAPQTAMPESINIEDINVTQELQELEQLLQELENLDAEFNV</sequence>
<reference evidence="1" key="1">
    <citation type="journal article" date="2020" name="mSystems">
        <title>Genome- and Community-Level Interaction Insights into Carbon Utilization and Element Cycling Functions of Hydrothermarchaeota in Hydrothermal Sediment.</title>
        <authorList>
            <person name="Zhou Z."/>
            <person name="Liu Y."/>
            <person name="Xu W."/>
            <person name="Pan J."/>
            <person name="Luo Z.H."/>
            <person name="Li M."/>
        </authorList>
    </citation>
    <scope>NUCLEOTIDE SEQUENCE [LARGE SCALE GENOMIC DNA]</scope>
    <source>
        <strain evidence="1">SpSt-87</strain>
    </source>
</reference>
<protein>
    <recommendedName>
        <fullName evidence="2">Lipoprotein</fullName>
    </recommendedName>
</protein>
<organism evidence="1">
    <name type="scientific">Archaeoglobus fulgidus</name>
    <dbReference type="NCBI Taxonomy" id="2234"/>
    <lineage>
        <taxon>Archaea</taxon>
        <taxon>Methanobacteriati</taxon>
        <taxon>Methanobacteriota</taxon>
        <taxon>Archaeoglobi</taxon>
        <taxon>Archaeoglobales</taxon>
        <taxon>Archaeoglobaceae</taxon>
        <taxon>Archaeoglobus</taxon>
    </lineage>
</organism>